<feature type="region of interest" description="Disordered" evidence="2">
    <location>
        <begin position="20"/>
        <end position="44"/>
    </location>
</feature>
<protein>
    <submittedName>
        <fullName evidence="3">Uncharacterized protein</fullName>
    </submittedName>
</protein>
<dbReference type="InterPro" id="IPR032675">
    <property type="entry name" value="LRR_dom_sf"/>
</dbReference>
<evidence type="ECO:0000256" key="1">
    <source>
        <dbReference type="ARBA" id="ARBA00022737"/>
    </source>
</evidence>
<reference evidence="3" key="1">
    <citation type="submission" date="2021-01" db="EMBL/GenBank/DDBJ databases">
        <authorList>
            <person name="Corre E."/>
            <person name="Pelletier E."/>
            <person name="Niang G."/>
            <person name="Scheremetjew M."/>
            <person name="Finn R."/>
            <person name="Kale V."/>
            <person name="Holt S."/>
            <person name="Cochrane G."/>
            <person name="Meng A."/>
            <person name="Brown T."/>
            <person name="Cohen L."/>
        </authorList>
    </citation>
    <scope>NUCLEOTIDE SEQUENCE</scope>
    <source>
        <strain evidence="3">CCMP441</strain>
        <strain evidence="4">CCMP644</strain>
    </source>
</reference>
<accession>A0A6T8JVB3</accession>
<dbReference type="PANTHER" id="PTHR24111:SF0">
    <property type="entry name" value="LEUCINE-RICH REPEAT-CONTAINING PROTEIN"/>
    <property type="match status" value="1"/>
</dbReference>
<dbReference type="AlphaFoldDB" id="A0A6T8JVB3"/>
<dbReference type="InterPro" id="IPR052201">
    <property type="entry name" value="LRR-containing_regulator"/>
</dbReference>
<dbReference type="Gene3D" id="3.80.10.10">
    <property type="entry name" value="Ribonuclease Inhibitor"/>
    <property type="match status" value="4"/>
</dbReference>
<dbReference type="PANTHER" id="PTHR24111">
    <property type="entry name" value="LEUCINE-RICH REPEAT-CONTAINING PROTEIN 34"/>
    <property type="match status" value="1"/>
</dbReference>
<name>A0A6T8JVB3_HEMAN</name>
<dbReference type="SMART" id="SM00368">
    <property type="entry name" value="LRR_RI"/>
    <property type="match status" value="9"/>
</dbReference>
<keyword evidence="1" id="KW-0677">Repeat</keyword>
<evidence type="ECO:0000256" key="2">
    <source>
        <dbReference type="SAM" id="MobiDB-lite"/>
    </source>
</evidence>
<dbReference type="Pfam" id="PF13516">
    <property type="entry name" value="LRR_6"/>
    <property type="match status" value="4"/>
</dbReference>
<dbReference type="SUPFAM" id="SSF52047">
    <property type="entry name" value="RNI-like"/>
    <property type="match status" value="1"/>
</dbReference>
<gene>
    <name evidence="4" type="ORF">HAND00432_LOCUS5120</name>
    <name evidence="3" type="ORF">HAND1043_LOCUS8019</name>
</gene>
<evidence type="ECO:0000313" key="4">
    <source>
        <dbReference type="EMBL" id="CAD8950599.1"/>
    </source>
</evidence>
<proteinExistence type="predicted"/>
<dbReference type="EMBL" id="HBFX01008520">
    <property type="protein sequence ID" value="CAD8950599.1"/>
    <property type="molecule type" value="Transcribed_RNA"/>
</dbReference>
<dbReference type="EMBL" id="HBFK01013358">
    <property type="protein sequence ID" value="CAD8741527.1"/>
    <property type="molecule type" value="Transcribed_RNA"/>
</dbReference>
<organism evidence="3">
    <name type="scientific">Hemiselmis andersenii</name>
    <name type="common">Cryptophyte alga</name>
    <dbReference type="NCBI Taxonomy" id="464988"/>
    <lineage>
        <taxon>Eukaryota</taxon>
        <taxon>Cryptophyceae</taxon>
        <taxon>Cryptomonadales</taxon>
        <taxon>Hemiselmidaceae</taxon>
        <taxon>Hemiselmis</taxon>
    </lineage>
</organism>
<evidence type="ECO:0000313" key="3">
    <source>
        <dbReference type="EMBL" id="CAD8741527.1"/>
    </source>
</evidence>
<dbReference type="InterPro" id="IPR001611">
    <property type="entry name" value="Leu-rich_rpt"/>
</dbReference>
<sequence>MPKKGQSKKSDWQALFKKGGNVDLSWGKGGKISQESGEKIGKELSSNSSVRSLNVSGNELRAKGSLAILEGLKTNATLQSLELSANCIEGDAAFGQRAAEVLAANTTLEELNFMCNTMYAEGLKGVGEGLKTNTTLRTLNLNGVGLSTEEDAEVIAGMLSHASLTSLDIGDGHFEEHEIATICNALASNGSLEALNLGGGGGNSIGPAAARALLKSLESNSTLHTLDLNLCYVDPDALGDIAEILGKNLGLRFLNMGEASVTNEGAVAIGEALKTNSTLLHLDLSDNFRMDDVAGIQAIMDALGTPNNTALQSLSLRCVRPGPMKDACKAMASAVSRPGNLECLDIRDVDIGAQGGQQIAKSLLECPRSRARKVKTTDEAAMKAMKKLGLKVDSAENDFGEEEYVIYVPRSRWEERLLAFAMGRHNRLGRSSQVLKSGLKQEICELIARMYWGASASKP</sequence>